<feature type="transmembrane region" description="Helical" evidence="6">
    <location>
        <begin position="155"/>
        <end position="176"/>
    </location>
</feature>
<evidence type="ECO:0000313" key="8">
    <source>
        <dbReference type="Proteomes" id="UP000717696"/>
    </source>
</evidence>
<reference evidence="7" key="1">
    <citation type="journal article" date="2021" name="Nat. Commun.">
        <title>Genetic determinants of endophytism in the Arabidopsis root mycobiome.</title>
        <authorList>
            <person name="Mesny F."/>
            <person name="Miyauchi S."/>
            <person name="Thiergart T."/>
            <person name="Pickel B."/>
            <person name="Atanasova L."/>
            <person name="Karlsson M."/>
            <person name="Huettel B."/>
            <person name="Barry K.W."/>
            <person name="Haridas S."/>
            <person name="Chen C."/>
            <person name="Bauer D."/>
            <person name="Andreopoulos W."/>
            <person name="Pangilinan J."/>
            <person name="LaButti K."/>
            <person name="Riley R."/>
            <person name="Lipzen A."/>
            <person name="Clum A."/>
            <person name="Drula E."/>
            <person name="Henrissat B."/>
            <person name="Kohler A."/>
            <person name="Grigoriev I.V."/>
            <person name="Martin F.M."/>
            <person name="Hacquard S."/>
        </authorList>
    </citation>
    <scope>NUCLEOTIDE SEQUENCE</scope>
    <source>
        <strain evidence="7">MPI-CAGE-AT-0021</strain>
    </source>
</reference>
<evidence type="ECO:0000256" key="2">
    <source>
        <dbReference type="ARBA" id="ARBA00005587"/>
    </source>
</evidence>
<comment type="subcellular location">
    <subcellularLocation>
        <location evidence="1">Membrane</location>
        <topology evidence="1">Multi-pass membrane protein</topology>
    </subcellularLocation>
</comment>
<accession>A0A9P9IXI5</accession>
<feature type="transmembrane region" description="Helical" evidence="6">
    <location>
        <begin position="218"/>
        <end position="241"/>
    </location>
</feature>
<dbReference type="PANTHER" id="PTHR31123">
    <property type="entry name" value="ACCUMULATION OF DYADS PROTEIN 2-RELATED"/>
    <property type="match status" value="1"/>
</dbReference>
<comment type="similarity">
    <text evidence="2">Belongs to the acetate uptake transporter (AceTr) (TC 2.A.96) family.</text>
</comment>
<dbReference type="Pfam" id="PF01184">
    <property type="entry name" value="Gpr1_Fun34_YaaH"/>
    <property type="match status" value="1"/>
</dbReference>
<proteinExistence type="inferred from homology"/>
<dbReference type="InterPro" id="IPR051633">
    <property type="entry name" value="AceTr"/>
</dbReference>
<dbReference type="InterPro" id="IPR000791">
    <property type="entry name" value="Gpr1/Fun34/SatP-like"/>
</dbReference>
<evidence type="ECO:0000313" key="7">
    <source>
        <dbReference type="EMBL" id="KAH7137387.1"/>
    </source>
</evidence>
<organism evidence="7 8">
    <name type="scientific">Dactylonectria estremocensis</name>
    <dbReference type="NCBI Taxonomy" id="1079267"/>
    <lineage>
        <taxon>Eukaryota</taxon>
        <taxon>Fungi</taxon>
        <taxon>Dikarya</taxon>
        <taxon>Ascomycota</taxon>
        <taxon>Pezizomycotina</taxon>
        <taxon>Sordariomycetes</taxon>
        <taxon>Hypocreomycetidae</taxon>
        <taxon>Hypocreales</taxon>
        <taxon>Nectriaceae</taxon>
        <taxon>Dactylonectria</taxon>
    </lineage>
</organism>
<evidence type="ECO:0000256" key="1">
    <source>
        <dbReference type="ARBA" id="ARBA00004141"/>
    </source>
</evidence>
<dbReference type="Proteomes" id="UP000717696">
    <property type="component" value="Unassembled WGS sequence"/>
</dbReference>
<feature type="transmembrane region" description="Helical" evidence="6">
    <location>
        <begin position="54"/>
        <end position="76"/>
    </location>
</feature>
<evidence type="ECO:0000256" key="5">
    <source>
        <dbReference type="ARBA" id="ARBA00023136"/>
    </source>
</evidence>
<keyword evidence="3 6" id="KW-0812">Transmembrane</keyword>
<evidence type="ECO:0000256" key="6">
    <source>
        <dbReference type="SAM" id="Phobius"/>
    </source>
</evidence>
<keyword evidence="4 6" id="KW-1133">Transmembrane helix</keyword>
<feature type="transmembrane region" description="Helical" evidence="6">
    <location>
        <begin position="113"/>
        <end position="135"/>
    </location>
</feature>
<dbReference type="OrthoDB" id="3648309at2759"/>
<dbReference type="GO" id="GO:0005886">
    <property type="term" value="C:plasma membrane"/>
    <property type="evidence" value="ECO:0007669"/>
    <property type="project" value="TreeGrafter"/>
</dbReference>
<keyword evidence="8" id="KW-1185">Reference proteome</keyword>
<sequence>MSDKDEATRSEILHKIQTSGSIPISPELFEQLYLAPKSHVKGQLRQTFGNPTPIALGGLLLCAMPLSMVLLGWQGAGGFGGAANVGSYFYLGGLLLILGAIGEWILGNTFPATIFAIFGGFWYSLGATIVPDYGAYGLYSANGTSDPAQGLQEPAFFATFAFLLLAMALVCAFFAIASIRTNVVFFSILMLLVPAFGCLSAWFFAISNGSPSASTYQHVGAGIFLAVSLLGWYIFLSLILLSVDFPLALPLGDLSTVIPGRSERVKKADSLVDC</sequence>
<dbReference type="EMBL" id="JAGMUU010000015">
    <property type="protein sequence ID" value="KAH7137387.1"/>
    <property type="molecule type" value="Genomic_DNA"/>
</dbReference>
<evidence type="ECO:0000256" key="4">
    <source>
        <dbReference type="ARBA" id="ARBA00022989"/>
    </source>
</evidence>
<gene>
    <name evidence="7" type="ORF">B0J13DRAFT_677408</name>
</gene>
<feature type="transmembrane region" description="Helical" evidence="6">
    <location>
        <begin position="88"/>
        <end position="106"/>
    </location>
</feature>
<name>A0A9P9IXI5_9HYPO</name>
<feature type="transmembrane region" description="Helical" evidence="6">
    <location>
        <begin position="183"/>
        <end position="206"/>
    </location>
</feature>
<dbReference type="AlphaFoldDB" id="A0A9P9IXI5"/>
<dbReference type="GO" id="GO:0015123">
    <property type="term" value="F:acetate transmembrane transporter activity"/>
    <property type="evidence" value="ECO:0007669"/>
    <property type="project" value="TreeGrafter"/>
</dbReference>
<evidence type="ECO:0000256" key="3">
    <source>
        <dbReference type="ARBA" id="ARBA00022692"/>
    </source>
</evidence>
<keyword evidence="5 6" id="KW-0472">Membrane</keyword>
<dbReference type="PANTHER" id="PTHR31123:SF4">
    <property type="entry name" value="PROTEIN ALCS"/>
    <property type="match status" value="1"/>
</dbReference>
<protein>
    <submittedName>
        <fullName evidence="7">GPR1/FUN34/yaaH family-domain-containing protein</fullName>
    </submittedName>
</protein>
<comment type="caution">
    <text evidence="7">The sequence shown here is derived from an EMBL/GenBank/DDBJ whole genome shotgun (WGS) entry which is preliminary data.</text>
</comment>